<dbReference type="OrthoDB" id="9816564at2"/>
<name>A0A1N6UTV0_9RHOO</name>
<dbReference type="EMBL" id="FTMD01000006">
    <property type="protein sequence ID" value="SIQ69075.1"/>
    <property type="molecule type" value="Genomic_DNA"/>
</dbReference>
<dbReference type="AlphaFoldDB" id="A0A1N6UTV0"/>
<evidence type="ECO:0000313" key="2">
    <source>
        <dbReference type="EMBL" id="SIQ69075.1"/>
    </source>
</evidence>
<evidence type="ECO:0000313" key="3">
    <source>
        <dbReference type="Proteomes" id="UP000186819"/>
    </source>
</evidence>
<evidence type="ECO:0000259" key="1">
    <source>
        <dbReference type="Pfam" id="PF00535"/>
    </source>
</evidence>
<dbReference type="Pfam" id="PF13692">
    <property type="entry name" value="Glyco_trans_1_4"/>
    <property type="match status" value="1"/>
</dbReference>
<dbReference type="InterPro" id="IPR029044">
    <property type="entry name" value="Nucleotide-diphossugar_trans"/>
</dbReference>
<gene>
    <name evidence="2" type="ORF">SAMN05421829_10642</name>
</gene>
<protein>
    <submittedName>
        <fullName evidence="2">Glycosyltransferase involved in cell wall bisynthesis</fullName>
    </submittedName>
</protein>
<feature type="domain" description="Glycosyltransferase 2-like" evidence="1">
    <location>
        <begin position="148"/>
        <end position="211"/>
    </location>
</feature>
<dbReference type="Pfam" id="PF00535">
    <property type="entry name" value="Glycos_transf_2"/>
    <property type="match status" value="1"/>
</dbReference>
<dbReference type="Gene3D" id="3.90.550.10">
    <property type="entry name" value="Spore Coat Polysaccharide Biosynthesis Protein SpsA, Chain A"/>
    <property type="match status" value="1"/>
</dbReference>
<keyword evidence="2" id="KW-0808">Transferase</keyword>
<accession>A0A1N6UTV0</accession>
<reference evidence="3" key="1">
    <citation type="submission" date="2017-01" db="EMBL/GenBank/DDBJ databases">
        <authorList>
            <person name="Varghese N."/>
            <person name="Submissions S."/>
        </authorList>
    </citation>
    <scope>NUCLEOTIDE SEQUENCE [LARGE SCALE GENOMIC DNA]</scope>
    <source>
        <strain evidence="3">ATCC 51758</strain>
    </source>
</reference>
<dbReference type="SUPFAM" id="SSF53448">
    <property type="entry name" value="Nucleotide-diphospho-sugar transferases"/>
    <property type="match status" value="1"/>
</dbReference>
<dbReference type="CDD" id="cd03801">
    <property type="entry name" value="GT4_PimA-like"/>
    <property type="match status" value="1"/>
</dbReference>
<dbReference type="PANTHER" id="PTHR43179">
    <property type="entry name" value="RHAMNOSYLTRANSFERASE WBBL"/>
    <property type="match status" value="1"/>
</dbReference>
<organism evidence="2 3">
    <name type="scientific">Aromatoleum tolulyticum</name>
    <dbReference type="NCBI Taxonomy" id="34027"/>
    <lineage>
        <taxon>Bacteria</taxon>
        <taxon>Pseudomonadati</taxon>
        <taxon>Pseudomonadota</taxon>
        <taxon>Betaproteobacteria</taxon>
        <taxon>Rhodocyclales</taxon>
        <taxon>Rhodocyclaceae</taxon>
        <taxon>Aromatoleum</taxon>
    </lineage>
</organism>
<dbReference type="GO" id="GO:0016740">
    <property type="term" value="F:transferase activity"/>
    <property type="evidence" value="ECO:0007669"/>
    <property type="project" value="UniProtKB-KW"/>
</dbReference>
<sequence length="723" mass="80692">MLNFIDARRALLLKLKRWVRERGRRFYTLLPLTGPQKSRLLTLAYMGAGSLFEGTPNYEIWNRRGALNSAPVTSWAPIAPEQFEGVARSIRVESSQSPLVSFVILSSTDVSNTLNTLRSIACARLGFEYEAVVVQQQECRFPLNSLLLNGGIRYIQRVDDSHTAAALNKAVNRTRGRYLVFVGPDVEIAEGSIDALLRAFCLKSEIGICGSKILFRSGLIKQAGGYVREDGATLELGRMEKSSSPKYNYLKLVDYCSFALLMIDAELYRTVGGLDETMSPVGYGAVDLAFAIREAGMKVVYQPASSALQHDEPRCIEKGMGMVVSDQSHDQHTFTRKWITSSFGKRLEYVRSGLRKTVLIVDQYVPQPDRDAGSRTMIEIVRGLLDIDFEVKFWPQHCWYDPIYTPQLQEMGVDIQYGDSREGNFTNWFNENGADVDFILVSRPDVAREYLGQIRKRSPVPIIYYGHDIHYLRLADELGFDRGEARLVRRELGRYLSLEQHIWRSVDRVCYPSRREADEVARVLASREGVATIPSYAFETVVDNAAENLSERRGILFVGNYAHRPNVTAARFVVSEVLPLVRAVLPDVEVVLAGANPGIDLYRLANDHVVITGYISDDALAEYYGNTRVVVAPLQFGAGVKGKVVEGMRFGVPVITTPVGAQGLEDAGAALGVYATAAEIAGEVVAMMTNDELWRSRSKAGLAYVRRRFSRFALQEALKALFV</sequence>
<dbReference type="InterPro" id="IPR001173">
    <property type="entry name" value="Glyco_trans_2-like"/>
</dbReference>
<keyword evidence="3" id="KW-1185">Reference proteome</keyword>
<dbReference type="SUPFAM" id="SSF53756">
    <property type="entry name" value="UDP-Glycosyltransferase/glycogen phosphorylase"/>
    <property type="match status" value="1"/>
</dbReference>
<dbReference type="STRING" id="34027.SAMN05421829_10642"/>
<dbReference type="Gene3D" id="3.40.50.2000">
    <property type="entry name" value="Glycogen Phosphorylase B"/>
    <property type="match status" value="1"/>
</dbReference>
<proteinExistence type="predicted"/>
<dbReference type="Proteomes" id="UP000186819">
    <property type="component" value="Unassembled WGS sequence"/>
</dbReference>
<dbReference type="PANTHER" id="PTHR43179:SF7">
    <property type="entry name" value="RHAMNOSYLTRANSFERASE WBBL"/>
    <property type="match status" value="1"/>
</dbReference>